<proteinExistence type="inferred from homology"/>
<comment type="subcellular location">
    <subcellularLocation>
        <location evidence="1">Cytoplasm</location>
    </subcellularLocation>
</comment>
<dbReference type="GO" id="GO:0005524">
    <property type="term" value="F:ATP binding"/>
    <property type="evidence" value="ECO:0007669"/>
    <property type="project" value="UniProtKB-KW"/>
</dbReference>
<comment type="similarity">
    <text evidence="6">Belongs to the TRAFAC class myosin-kinesin ATPase superfamily. Kinesin family.</text>
</comment>
<evidence type="ECO:0000313" key="10">
    <source>
        <dbReference type="EnsemblProtists" id="Phyra77018"/>
    </source>
</evidence>
<keyword evidence="3" id="KW-0547">Nucleotide-binding</keyword>
<dbReference type="eggNOG" id="KOG0239">
    <property type="taxonomic scope" value="Eukaryota"/>
</dbReference>
<organism evidence="10 11">
    <name type="scientific">Phytophthora ramorum</name>
    <name type="common">Sudden oak death agent</name>
    <dbReference type="NCBI Taxonomy" id="164328"/>
    <lineage>
        <taxon>Eukaryota</taxon>
        <taxon>Sar</taxon>
        <taxon>Stramenopiles</taxon>
        <taxon>Oomycota</taxon>
        <taxon>Peronosporomycetes</taxon>
        <taxon>Peronosporales</taxon>
        <taxon>Peronosporaceae</taxon>
        <taxon>Phytophthora</taxon>
    </lineage>
</organism>
<evidence type="ECO:0000256" key="3">
    <source>
        <dbReference type="ARBA" id="ARBA00022741"/>
    </source>
</evidence>
<dbReference type="VEuPathDB" id="FungiDB:KRP22_8252"/>
<dbReference type="PANTHER" id="PTHR47969">
    <property type="entry name" value="CHROMOSOME-ASSOCIATED KINESIN KIF4A-RELATED"/>
    <property type="match status" value="1"/>
</dbReference>
<keyword evidence="5 7" id="KW-0175">Coiled coil</keyword>
<dbReference type="InterPro" id="IPR001752">
    <property type="entry name" value="Kinesin_motor_dom"/>
</dbReference>
<dbReference type="HOGENOM" id="CLU_009716_0_0_1"/>
<protein>
    <recommendedName>
        <fullName evidence="9">Kinesin motor domain-containing protein</fullName>
    </recommendedName>
</protein>
<feature type="compositionally biased region" description="Basic and acidic residues" evidence="8">
    <location>
        <begin position="745"/>
        <end position="762"/>
    </location>
</feature>
<dbReference type="InterPro" id="IPR029329">
    <property type="entry name" value="DUF4472"/>
</dbReference>
<feature type="coiled-coil region" evidence="7">
    <location>
        <begin position="618"/>
        <end position="724"/>
    </location>
</feature>
<sequence length="939" mass="104507">MERSLRPLVAACVEGVNVSVLVVGSAKTQKSKVLFVPMPEQSLASAVFQTLFDMLQNKVTALRSSSSMGAMDGVTNASKNQVLSSATFSLRVSFAEFYEETITDLLTASNSADSRQALLIEDDPALGKTIKNLTQSPPIPSLAEFRRVLEAGLSARRRANGLYGNSSEFSSAVLRIAVKQTFAFREASTQELHSFFDFVDLPATDRLGRSGAAVRLSEGPLLNKSLFALQDVVESLSSSGDALPIRYQGSQLTTLLQDALGGNCLTFVLMGLSPGDMAGSAATLQLGKMLPRVCTFPVVNNDMLRGLRQRQHMVQKQLISAPATLVTKDGAVEQGLADYERRLHDLEGKLAQSGLERRMLREDKDALTAQLGELRTKYRELFDNELSLRSELLACEQEKLALSKAFVAFQLERDTQVQQLDSDKFETETKLLKAEQLVVEIQQDDATKAAQIQDLCVKMNELVADKTRLGGELAVLQKAAKAAESARDGEAKKNQQLSLELIVAVNQKQKLQGELETLGSQLRSRQSQVDTQLAECKQLRSDNGTLREQVTGFEAKFEAMRKDLVRRELELERAELAMKKEQLETQQAGRDADTKRDRTVQQLGGDLETQRVGFADDKRALELQLERVQRDLARESQEKQHTVTALKAKNEEQEELVLALERARHDLQAQLETFRLKLALLHQSGNGGEVGNGGVGIQALRELLASYQVRERELRDELDSARSSSLRLTRRLREYVHATNNENDDGQHRDHEAAEGNKDTGKIEQLGEQVAAMEQQLASEREQRSELALVLAELEAQNADLVREQKERRQLEDAAPARDNGSGVRAITEMHAALTRQLEEVRRLTLHQQQNQQMARATDTTAPQARAITPADPKELETLRAAKTQLESQLSSNKAHWMALLEQVERRCAELLTKNVMLTEDNENLRQHLTKAHMKPSRN</sequence>
<dbReference type="STRING" id="164328.H3GL12"/>
<dbReference type="PROSITE" id="PS50067">
    <property type="entry name" value="KINESIN_MOTOR_2"/>
    <property type="match status" value="1"/>
</dbReference>
<dbReference type="InterPro" id="IPR027417">
    <property type="entry name" value="P-loop_NTPase"/>
</dbReference>
<reference evidence="11" key="1">
    <citation type="journal article" date="2006" name="Science">
        <title>Phytophthora genome sequences uncover evolutionary origins and mechanisms of pathogenesis.</title>
        <authorList>
            <person name="Tyler B.M."/>
            <person name="Tripathy S."/>
            <person name="Zhang X."/>
            <person name="Dehal P."/>
            <person name="Jiang R.H."/>
            <person name="Aerts A."/>
            <person name="Arredondo F.D."/>
            <person name="Baxter L."/>
            <person name="Bensasson D."/>
            <person name="Beynon J.L."/>
            <person name="Chapman J."/>
            <person name="Damasceno C.M."/>
            <person name="Dorrance A.E."/>
            <person name="Dou D."/>
            <person name="Dickerman A.W."/>
            <person name="Dubchak I.L."/>
            <person name="Garbelotto M."/>
            <person name="Gijzen M."/>
            <person name="Gordon S.G."/>
            <person name="Govers F."/>
            <person name="Grunwald N.J."/>
            <person name="Huang W."/>
            <person name="Ivors K.L."/>
            <person name="Jones R.W."/>
            <person name="Kamoun S."/>
            <person name="Krampis K."/>
            <person name="Lamour K.H."/>
            <person name="Lee M.K."/>
            <person name="McDonald W.H."/>
            <person name="Medina M."/>
            <person name="Meijer H.J."/>
            <person name="Nordberg E.K."/>
            <person name="Maclean D.J."/>
            <person name="Ospina-Giraldo M.D."/>
            <person name="Morris P.F."/>
            <person name="Phuntumart V."/>
            <person name="Putnam N.H."/>
            <person name="Rash S."/>
            <person name="Rose J.K."/>
            <person name="Sakihama Y."/>
            <person name="Salamov A.A."/>
            <person name="Savidor A."/>
            <person name="Scheuring C.F."/>
            <person name="Smith B.M."/>
            <person name="Sobral B.W."/>
            <person name="Terry A."/>
            <person name="Torto-Alalibo T.A."/>
            <person name="Win J."/>
            <person name="Xu Z."/>
            <person name="Zhang H."/>
            <person name="Grigoriev I.V."/>
            <person name="Rokhsar D.S."/>
            <person name="Boore J.L."/>
        </authorList>
    </citation>
    <scope>NUCLEOTIDE SEQUENCE [LARGE SCALE GENOMIC DNA]</scope>
    <source>
        <strain evidence="11">Pr102</strain>
    </source>
</reference>
<dbReference type="GO" id="GO:0051231">
    <property type="term" value="P:spindle elongation"/>
    <property type="evidence" value="ECO:0000318"/>
    <property type="project" value="GO_Central"/>
</dbReference>
<dbReference type="OMA" id="PVVNNDM"/>
<evidence type="ECO:0000256" key="8">
    <source>
        <dbReference type="SAM" id="MobiDB-lite"/>
    </source>
</evidence>
<dbReference type="Gene3D" id="3.40.850.10">
    <property type="entry name" value="Kinesin motor domain"/>
    <property type="match status" value="1"/>
</dbReference>
<dbReference type="GO" id="GO:0005737">
    <property type="term" value="C:cytoplasm"/>
    <property type="evidence" value="ECO:0007669"/>
    <property type="project" value="UniProtKB-SubCell"/>
</dbReference>
<dbReference type="GO" id="GO:0007052">
    <property type="term" value="P:mitotic spindle organization"/>
    <property type="evidence" value="ECO:0000318"/>
    <property type="project" value="GO_Central"/>
</dbReference>
<feature type="region of interest" description="Disordered" evidence="8">
    <location>
        <begin position="580"/>
        <end position="603"/>
    </location>
</feature>
<dbReference type="Pfam" id="PF14739">
    <property type="entry name" value="DUF4472"/>
    <property type="match status" value="1"/>
</dbReference>
<dbReference type="InterPro" id="IPR036961">
    <property type="entry name" value="Kinesin_motor_dom_sf"/>
</dbReference>
<keyword evidence="11" id="KW-1185">Reference proteome</keyword>
<evidence type="ECO:0000256" key="6">
    <source>
        <dbReference type="PROSITE-ProRule" id="PRU00283"/>
    </source>
</evidence>
<dbReference type="GO" id="GO:0008017">
    <property type="term" value="F:microtubule binding"/>
    <property type="evidence" value="ECO:0007669"/>
    <property type="project" value="InterPro"/>
</dbReference>
<evidence type="ECO:0000256" key="5">
    <source>
        <dbReference type="ARBA" id="ARBA00023054"/>
    </source>
</evidence>
<feature type="coiled-coil region" evidence="7">
    <location>
        <begin position="336"/>
        <end position="384"/>
    </location>
</feature>
<keyword evidence="2" id="KW-0963">Cytoplasm</keyword>
<evidence type="ECO:0000256" key="4">
    <source>
        <dbReference type="ARBA" id="ARBA00022840"/>
    </source>
</evidence>
<dbReference type="GO" id="GO:0003777">
    <property type="term" value="F:microtubule motor activity"/>
    <property type="evidence" value="ECO:0000318"/>
    <property type="project" value="GO_Central"/>
</dbReference>
<dbReference type="InterPro" id="IPR027640">
    <property type="entry name" value="Kinesin-like_fam"/>
</dbReference>
<name>H3GL12_PHYRM</name>
<dbReference type="EMBL" id="DS566018">
    <property type="status" value="NOT_ANNOTATED_CDS"/>
    <property type="molecule type" value="Genomic_DNA"/>
</dbReference>
<dbReference type="Pfam" id="PF00225">
    <property type="entry name" value="Kinesin"/>
    <property type="match status" value="1"/>
</dbReference>
<dbReference type="PRINTS" id="PR00380">
    <property type="entry name" value="KINESINHEAVY"/>
</dbReference>
<dbReference type="InParanoid" id="H3GL12"/>
<evidence type="ECO:0000256" key="1">
    <source>
        <dbReference type="ARBA" id="ARBA00004496"/>
    </source>
</evidence>
<dbReference type="Proteomes" id="UP000005238">
    <property type="component" value="Unassembled WGS sequence"/>
</dbReference>
<feature type="region of interest" description="Disordered" evidence="8">
    <location>
        <begin position="738"/>
        <end position="762"/>
    </location>
</feature>
<dbReference type="GO" id="GO:0005875">
    <property type="term" value="C:microtubule associated complex"/>
    <property type="evidence" value="ECO:0000318"/>
    <property type="project" value="GO_Central"/>
</dbReference>
<feature type="coiled-coil region" evidence="7">
    <location>
        <begin position="763"/>
        <end position="814"/>
    </location>
</feature>
<accession>H3GL12</accession>
<reference evidence="10" key="2">
    <citation type="submission" date="2015-06" db="UniProtKB">
        <authorList>
            <consortium name="EnsemblProtists"/>
        </authorList>
    </citation>
    <scope>IDENTIFICATION</scope>
    <source>
        <strain evidence="10">Pr102</strain>
    </source>
</reference>
<comment type="caution">
    <text evidence="6">Lacks conserved residue(s) required for the propagation of feature annotation.</text>
</comment>
<dbReference type="GO" id="GO:0007018">
    <property type="term" value="P:microtubule-based movement"/>
    <property type="evidence" value="ECO:0007669"/>
    <property type="project" value="InterPro"/>
</dbReference>
<evidence type="ECO:0000256" key="2">
    <source>
        <dbReference type="ARBA" id="ARBA00022490"/>
    </source>
</evidence>
<dbReference type="SMART" id="SM00129">
    <property type="entry name" value="KISc"/>
    <property type="match status" value="1"/>
</dbReference>
<dbReference type="SUPFAM" id="SSF52540">
    <property type="entry name" value="P-loop containing nucleoside triphosphate hydrolases"/>
    <property type="match status" value="1"/>
</dbReference>
<keyword evidence="4" id="KW-0067">ATP-binding</keyword>
<evidence type="ECO:0000256" key="7">
    <source>
        <dbReference type="SAM" id="Coils"/>
    </source>
</evidence>
<feature type="domain" description="Kinesin motor" evidence="9">
    <location>
        <begin position="1"/>
        <end position="293"/>
    </location>
</feature>
<evidence type="ECO:0000259" key="9">
    <source>
        <dbReference type="PROSITE" id="PS50067"/>
    </source>
</evidence>
<dbReference type="PANTHER" id="PTHR47969:SF15">
    <property type="entry name" value="CHROMOSOME-ASSOCIATED KINESIN KIF4A-RELATED"/>
    <property type="match status" value="1"/>
</dbReference>
<dbReference type="VEuPathDB" id="FungiDB:KRP23_13615"/>
<dbReference type="EnsemblProtists" id="Phyra77018">
    <property type="protein sequence ID" value="Phyra77018"/>
    <property type="gene ID" value="Phyra77018"/>
</dbReference>
<feature type="compositionally biased region" description="Basic and acidic residues" evidence="8">
    <location>
        <begin position="590"/>
        <end position="599"/>
    </location>
</feature>
<dbReference type="AlphaFoldDB" id="H3GL12"/>
<evidence type="ECO:0000313" key="11">
    <source>
        <dbReference type="Proteomes" id="UP000005238"/>
    </source>
</evidence>